<comment type="similarity">
    <text evidence="3">Belongs to the GCKR-like family. MurNAc-6-P etherase subfamily.</text>
</comment>
<dbReference type="PANTHER" id="PTHR10088">
    <property type="entry name" value="GLUCOKINASE REGULATORY PROTEIN"/>
    <property type="match status" value="1"/>
</dbReference>
<dbReference type="InterPro" id="IPR001347">
    <property type="entry name" value="SIS_dom"/>
</dbReference>
<comment type="pathway">
    <text evidence="3">Amino-sugar metabolism; N-acetylmuramate degradation.</text>
</comment>
<dbReference type="UniPathway" id="UPA00343"/>
<evidence type="ECO:0000256" key="2">
    <source>
        <dbReference type="ARBA" id="ARBA00023277"/>
    </source>
</evidence>
<dbReference type="InterPro" id="IPR005488">
    <property type="entry name" value="Etherase_MurQ"/>
</dbReference>
<sequence>MLNTERPSQEHAGLDEYPVPKLVGTLIADQFQAVAAVQAAADAIAAAVEAAVPRIAAGGRLIYVGAGTSGRLGVLDGVELHPTFSWPHERALSLLAGGKRAMFAAVEGAEDDARQGFLDLAALLPQRDDVVLLLAASGSTPYVLGALDAARTAGALTIGIANNADAPVAARAELGITLDTGSEVISGSTRLKAGTSQKIVLNTISSAIMVRLNKVYGNLMVDMKATNAKLLRRAVALTMHATGADEASARFVLEQCDHHVKVAIVVLLRQVPVVRARGLLAQAHGSVRSALLLQ</sequence>
<reference evidence="5" key="1">
    <citation type="submission" date="2019-12" db="EMBL/GenBank/DDBJ databases">
        <title>Novel species isolated from a subtropical stream in China.</title>
        <authorList>
            <person name="Lu H."/>
        </authorList>
    </citation>
    <scope>NUCLEOTIDE SEQUENCE [LARGE SCALE GENOMIC DNA]</scope>
    <source>
        <strain evidence="5">FT81W</strain>
    </source>
</reference>
<accession>A0A845GQ68</accession>
<dbReference type="Proteomes" id="UP000447355">
    <property type="component" value="Unassembled WGS sequence"/>
</dbReference>
<dbReference type="GO" id="GO:0016835">
    <property type="term" value="F:carbon-oxygen lyase activity"/>
    <property type="evidence" value="ECO:0007669"/>
    <property type="project" value="UniProtKB-UniRule"/>
</dbReference>
<dbReference type="GO" id="GO:0097367">
    <property type="term" value="F:carbohydrate derivative binding"/>
    <property type="evidence" value="ECO:0007669"/>
    <property type="project" value="InterPro"/>
</dbReference>
<dbReference type="UniPathway" id="UPA00544"/>
<dbReference type="GO" id="GO:0009254">
    <property type="term" value="P:peptidoglycan turnover"/>
    <property type="evidence" value="ECO:0007669"/>
    <property type="project" value="UniProtKB-UniRule"/>
</dbReference>
<dbReference type="CDD" id="cd05007">
    <property type="entry name" value="SIS_Etherase"/>
    <property type="match status" value="1"/>
</dbReference>
<proteinExistence type="inferred from homology"/>
<evidence type="ECO:0000256" key="3">
    <source>
        <dbReference type="HAMAP-Rule" id="MF_00068"/>
    </source>
</evidence>
<dbReference type="PANTHER" id="PTHR10088:SF4">
    <property type="entry name" value="GLUCOKINASE REGULATORY PROTEIN"/>
    <property type="match status" value="1"/>
</dbReference>
<feature type="active site" evidence="3">
    <location>
        <position position="110"/>
    </location>
</feature>
<dbReference type="GO" id="GO:0097175">
    <property type="term" value="P:1,6-anhydro-N-acetyl-beta-muramic acid catabolic process"/>
    <property type="evidence" value="ECO:0007669"/>
    <property type="project" value="UniProtKB-UniRule"/>
</dbReference>
<dbReference type="Pfam" id="PF22645">
    <property type="entry name" value="GKRP_SIS_N"/>
    <property type="match status" value="1"/>
</dbReference>
<feature type="active site" description="Proton donor" evidence="3">
    <location>
        <position position="79"/>
    </location>
</feature>
<feature type="domain" description="SIS" evidence="4">
    <location>
        <begin position="51"/>
        <end position="214"/>
    </location>
</feature>
<protein>
    <recommendedName>
        <fullName evidence="3">N-acetylmuramic acid 6-phosphate etherase</fullName>
        <shortName evidence="3">MurNAc-6-P etherase</shortName>
        <ecNumber evidence="3">4.2.1.126</ecNumber>
    </recommendedName>
    <alternativeName>
        <fullName evidence="3">N-acetylmuramic acid 6-phosphate hydrolase</fullName>
    </alternativeName>
    <alternativeName>
        <fullName evidence="3">N-acetylmuramic acid 6-phosphate lyase</fullName>
    </alternativeName>
</protein>
<comment type="pathway">
    <text evidence="3">Amino-sugar metabolism; 1,6-anhydro-N-acetylmuramate degradation.</text>
</comment>
<dbReference type="GO" id="GO:0016803">
    <property type="term" value="F:ether hydrolase activity"/>
    <property type="evidence" value="ECO:0007669"/>
    <property type="project" value="TreeGrafter"/>
</dbReference>
<comment type="pathway">
    <text evidence="3">Cell wall biogenesis; peptidoglycan recycling.</text>
</comment>
<dbReference type="AlphaFoldDB" id="A0A845GQ68"/>
<dbReference type="GO" id="GO:0046348">
    <property type="term" value="P:amino sugar catabolic process"/>
    <property type="evidence" value="ECO:0007669"/>
    <property type="project" value="InterPro"/>
</dbReference>
<organism evidence="5 6">
    <name type="scientific">Duganella vulcania</name>
    <dbReference type="NCBI Taxonomy" id="2692166"/>
    <lineage>
        <taxon>Bacteria</taxon>
        <taxon>Pseudomonadati</taxon>
        <taxon>Pseudomonadota</taxon>
        <taxon>Betaproteobacteria</taxon>
        <taxon>Burkholderiales</taxon>
        <taxon>Oxalobacteraceae</taxon>
        <taxon>Telluria group</taxon>
        <taxon>Duganella</taxon>
    </lineage>
</organism>
<dbReference type="Gene3D" id="1.10.8.1080">
    <property type="match status" value="1"/>
</dbReference>
<comment type="caution">
    <text evidence="5">The sequence shown here is derived from an EMBL/GenBank/DDBJ whole genome shotgun (WGS) entry which is preliminary data.</text>
</comment>
<evidence type="ECO:0000313" key="5">
    <source>
        <dbReference type="EMBL" id="MYM95416.1"/>
    </source>
</evidence>
<dbReference type="NCBIfam" id="NF003915">
    <property type="entry name" value="PRK05441.1"/>
    <property type="match status" value="1"/>
</dbReference>
<comment type="function">
    <text evidence="3">Specifically catalyzes the cleavage of the D-lactyl ether substituent of MurNAc 6-phosphate, producing GlcNAc 6-phosphate and D-lactate. Together with AnmK, is also required for the utilization of anhydro-N-acetylmuramic acid (anhMurNAc) either imported from the medium or derived from its own cell wall murein, and thus plays a role in cell wall recycling.</text>
</comment>
<name>A0A845GQ68_9BURK</name>
<dbReference type="HAMAP" id="MF_00068">
    <property type="entry name" value="MurQ"/>
    <property type="match status" value="1"/>
</dbReference>
<dbReference type="PROSITE" id="PS51464">
    <property type="entry name" value="SIS"/>
    <property type="match status" value="1"/>
</dbReference>
<evidence type="ECO:0000313" key="6">
    <source>
        <dbReference type="Proteomes" id="UP000447355"/>
    </source>
</evidence>
<evidence type="ECO:0000259" key="4">
    <source>
        <dbReference type="PROSITE" id="PS51464"/>
    </source>
</evidence>
<dbReference type="EC" id="4.2.1.126" evidence="3"/>
<dbReference type="InterPro" id="IPR040190">
    <property type="entry name" value="MURQ/GCKR"/>
</dbReference>
<comment type="miscellaneous">
    <text evidence="3">A lyase-type mechanism (elimination/hydration) is suggested for the cleavage of the lactyl ether bond of MurNAc 6-phosphate, with the formation of an alpha,beta-unsaturated aldehyde intermediate with (E)-stereochemistry, followed by the syn addition of water to give product.</text>
</comment>
<keyword evidence="1 3" id="KW-0456">Lyase</keyword>
<comment type="subunit">
    <text evidence="3">Homodimer.</text>
</comment>
<dbReference type="NCBIfam" id="NF009222">
    <property type="entry name" value="PRK12570.1"/>
    <property type="match status" value="1"/>
</dbReference>
<evidence type="ECO:0000256" key="1">
    <source>
        <dbReference type="ARBA" id="ARBA00023239"/>
    </source>
</evidence>
<dbReference type="SUPFAM" id="SSF53697">
    <property type="entry name" value="SIS domain"/>
    <property type="match status" value="1"/>
</dbReference>
<dbReference type="UniPathway" id="UPA00342"/>
<dbReference type="RefSeq" id="WP_161084534.1">
    <property type="nucleotide sequence ID" value="NZ_WWCX01000026.1"/>
</dbReference>
<keyword evidence="2 3" id="KW-0119">Carbohydrate metabolism</keyword>
<dbReference type="InterPro" id="IPR046348">
    <property type="entry name" value="SIS_dom_sf"/>
</dbReference>
<dbReference type="Gene3D" id="3.40.50.10490">
    <property type="entry name" value="Glucose-6-phosphate isomerase like protein, domain 1"/>
    <property type="match status" value="1"/>
</dbReference>
<gene>
    <name evidence="3" type="primary">murQ</name>
    <name evidence="5" type="ORF">GTP90_16235</name>
</gene>
<comment type="catalytic activity">
    <reaction evidence="3">
        <text>N-acetyl-D-muramate 6-phosphate + H2O = N-acetyl-D-glucosamine 6-phosphate + (R)-lactate</text>
        <dbReference type="Rhea" id="RHEA:26410"/>
        <dbReference type="ChEBI" id="CHEBI:15377"/>
        <dbReference type="ChEBI" id="CHEBI:16004"/>
        <dbReference type="ChEBI" id="CHEBI:57513"/>
        <dbReference type="ChEBI" id="CHEBI:58722"/>
        <dbReference type="EC" id="4.2.1.126"/>
    </reaction>
</comment>
<dbReference type="GO" id="GO:0097173">
    <property type="term" value="P:N-acetylmuramic acid catabolic process"/>
    <property type="evidence" value="ECO:0007669"/>
    <property type="project" value="UniProtKB-UniPathway"/>
</dbReference>
<dbReference type="EMBL" id="WWCX01000026">
    <property type="protein sequence ID" value="MYM95416.1"/>
    <property type="molecule type" value="Genomic_DNA"/>
</dbReference>